<dbReference type="InterPro" id="IPR027413">
    <property type="entry name" value="GROEL-like_equatorial_sf"/>
</dbReference>
<proteinExistence type="inferred from homology"/>
<evidence type="ECO:0000256" key="4">
    <source>
        <dbReference type="ARBA" id="ARBA00022741"/>
    </source>
</evidence>
<dbReference type="GO" id="GO:0005832">
    <property type="term" value="C:chaperonin-containing T-complex"/>
    <property type="evidence" value="ECO:0007669"/>
    <property type="project" value="EnsemblFungi"/>
</dbReference>
<dbReference type="Gene3D" id="1.10.560.10">
    <property type="entry name" value="GroEL-like equatorial domain"/>
    <property type="match status" value="1"/>
</dbReference>
<evidence type="ECO:0000256" key="2">
    <source>
        <dbReference type="ARBA" id="ARBA00008020"/>
    </source>
</evidence>
<dbReference type="InterPro" id="IPR017998">
    <property type="entry name" value="Chaperone_TCP-1"/>
</dbReference>
<dbReference type="InterPro" id="IPR002423">
    <property type="entry name" value="Cpn60/GroEL/TCP-1"/>
</dbReference>
<dbReference type="EMBL" id="MNPJ01000031">
    <property type="protein sequence ID" value="OQS53505.1"/>
    <property type="molecule type" value="Genomic_DNA"/>
</dbReference>
<comment type="similarity">
    <text evidence="2">Belongs to the TCP-1 chaperonin family.</text>
</comment>
<dbReference type="InterPro" id="IPR027409">
    <property type="entry name" value="GroEL-like_apical_dom_sf"/>
</dbReference>
<keyword evidence="8" id="KW-1185">Reference proteome</keyword>
<dbReference type="Gene3D" id="3.30.260.10">
    <property type="entry name" value="TCP-1-like chaperonin intermediate domain"/>
    <property type="match status" value="1"/>
</dbReference>
<keyword evidence="5" id="KW-0067">ATP-binding</keyword>
<evidence type="ECO:0000313" key="7">
    <source>
        <dbReference type="EMBL" id="OQS53505.1"/>
    </source>
</evidence>
<comment type="function">
    <text evidence="1">Molecular chaperone; assists the folding of proteins upon ATP hydrolysis.</text>
</comment>
<dbReference type="GO" id="GO:0140662">
    <property type="term" value="F:ATP-dependent protein folding chaperone"/>
    <property type="evidence" value="ECO:0007669"/>
    <property type="project" value="InterPro"/>
</dbReference>
<keyword evidence="4" id="KW-0547">Nucleotide-binding</keyword>
<dbReference type="OrthoDB" id="10052040at2759"/>
<protein>
    <submittedName>
        <fullName evidence="7">Cct6</fullName>
    </submittedName>
</protein>
<keyword evidence="6" id="KW-0143">Chaperone</keyword>
<dbReference type="VEuPathDB" id="MicrosporidiaDB:EHP00_1820"/>
<comment type="caution">
    <text evidence="7">The sequence shown here is derived from an EMBL/GenBank/DDBJ whole genome shotgun (WGS) entry which is preliminary data.</text>
</comment>
<evidence type="ECO:0000256" key="3">
    <source>
        <dbReference type="ARBA" id="ARBA00011381"/>
    </source>
</evidence>
<dbReference type="GO" id="GO:0005524">
    <property type="term" value="F:ATP binding"/>
    <property type="evidence" value="ECO:0007669"/>
    <property type="project" value="UniProtKB-KW"/>
</dbReference>
<evidence type="ECO:0000256" key="1">
    <source>
        <dbReference type="ARBA" id="ARBA00002912"/>
    </source>
</evidence>
<evidence type="ECO:0000313" key="8">
    <source>
        <dbReference type="Proteomes" id="UP000192758"/>
    </source>
</evidence>
<dbReference type="GO" id="GO:0051082">
    <property type="term" value="F:unfolded protein binding"/>
    <property type="evidence" value="ECO:0007669"/>
    <property type="project" value="EnsemblFungi"/>
</dbReference>
<dbReference type="PANTHER" id="PTHR11353">
    <property type="entry name" value="CHAPERONIN"/>
    <property type="match status" value="1"/>
</dbReference>
<dbReference type="STRING" id="646526.A0A1W0E2N7"/>
<comment type="subunit">
    <text evidence="3">Component of the T-complex protein 1 (TCP1) complex.</text>
</comment>
<evidence type="ECO:0000256" key="6">
    <source>
        <dbReference type="ARBA" id="ARBA00023186"/>
    </source>
</evidence>
<dbReference type="SUPFAM" id="SSF52029">
    <property type="entry name" value="GroEL apical domain-like"/>
    <property type="match status" value="1"/>
</dbReference>
<dbReference type="Pfam" id="PF00118">
    <property type="entry name" value="Cpn60_TCP1"/>
    <property type="match status" value="1"/>
</dbReference>
<evidence type="ECO:0000256" key="5">
    <source>
        <dbReference type="ARBA" id="ARBA00022840"/>
    </source>
</evidence>
<dbReference type="SUPFAM" id="SSF48592">
    <property type="entry name" value="GroEL equatorial domain-like"/>
    <property type="match status" value="1"/>
</dbReference>
<dbReference type="Gene3D" id="3.50.7.10">
    <property type="entry name" value="GroEL"/>
    <property type="match status" value="1"/>
</dbReference>
<dbReference type="Proteomes" id="UP000192758">
    <property type="component" value="Unassembled WGS sequence"/>
</dbReference>
<reference evidence="7 8" key="1">
    <citation type="journal article" date="2017" name="Environ. Microbiol.">
        <title>Decay of the glycolytic pathway and adaptation to intranuclear parasitism within Enterocytozoonidae microsporidia.</title>
        <authorList>
            <person name="Wiredu Boakye D."/>
            <person name="Jaroenlak P."/>
            <person name="Prachumwat A."/>
            <person name="Williams T.A."/>
            <person name="Bateman K.S."/>
            <person name="Itsathitphaisarn O."/>
            <person name="Sritunyalucksana K."/>
            <person name="Paszkiewicz K.H."/>
            <person name="Moore K.A."/>
            <person name="Stentiford G.D."/>
            <person name="Williams B.A."/>
        </authorList>
    </citation>
    <scope>NUCLEOTIDE SEQUENCE [LARGE SCALE GENOMIC DNA]</scope>
    <source>
        <strain evidence="7 8">TH1</strain>
    </source>
</reference>
<sequence length="513" mass="57674">MFFKNIYKPYFKIVFYMQNTKSEAKYTQEGQALAYSNLTCQQLIELFESCLGPNGSFKALVSGADQMDLTKNGFKLCRDIRYTHPTSIIITRAGKALFERVGDGIISFVLLTSHIFSESFSQYLDGSKISPIINSLQLAVDDVSKFLKENLLPFNDSNLRKLVLSQIGSKIQNGEVLVDIILQTLKHTNDLKLVELMKMDIGDLKDSEFVPGLVLDHGIRHAEMPTNLTNCVILTTNMSLEYEKPEINAEFVYKNIEDRERLAKFENKLIIEKTEKIVELANEMRKQGKHLVVISEKGIDLQSLEILAKGKVLALRRCKKRNLERLVNICGGRVVTQVHQLKKENLGFCNSVNVKKVGEDQFTFVEGVPLKGASTILIKGNVDFSRIQQTIQGTLRSVMLAINEKCVIRGGKQLYCDLIKLMKQKAKEVNHVDSLGYGIIAKVFEKMCKTLIKNEGKPAQETFAYLMQKGDSEIVIDNASVLGNVLTNSIFTSASLLMCDEMILAGKKMSEEN</sequence>
<dbReference type="AlphaFoldDB" id="A0A1W0E2N7"/>
<organism evidence="7 8">
    <name type="scientific">Ecytonucleospora hepatopenaei</name>
    <dbReference type="NCBI Taxonomy" id="646526"/>
    <lineage>
        <taxon>Eukaryota</taxon>
        <taxon>Fungi</taxon>
        <taxon>Fungi incertae sedis</taxon>
        <taxon>Microsporidia</taxon>
        <taxon>Enterocytozoonidae</taxon>
        <taxon>Ecytonucleospora</taxon>
    </lineage>
</organism>
<accession>A0A1W0E2N7</accession>
<gene>
    <name evidence="7" type="primary">cct6</name>
    <name evidence="7" type="ORF">EHP00_1820</name>
</gene>
<dbReference type="InterPro" id="IPR027410">
    <property type="entry name" value="TCP-1-like_intermed_sf"/>
</dbReference>
<name>A0A1W0E2N7_9MICR</name>